<evidence type="ECO:0008006" key="3">
    <source>
        <dbReference type="Google" id="ProtNLM"/>
    </source>
</evidence>
<evidence type="ECO:0000313" key="1">
    <source>
        <dbReference type="EMBL" id="RZQ60790.1"/>
    </source>
</evidence>
<keyword evidence="2" id="KW-1185">Reference proteome</keyword>
<accession>A0A4Q7J0C4</accession>
<dbReference type="Proteomes" id="UP000292003">
    <property type="component" value="Unassembled WGS sequence"/>
</dbReference>
<protein>
    <recommendedName>
        <fullName evidence="3">Antitoxin Phd</fullName>
    </recommendedName>
</protein>
<dbReference type="OrthoDB" id="3872513at2"/>
<organism evidence="1 2">
    <name type="scientific">Amycolatopsis suaedae</name>
    <dbReference type="NCBI Taxonomy" id="2510978"/>
    <lineage>
        <taxon>Bacteria</taxon>
        <taxon>Bacillati</taxon>
        <taxon>Actinomycetota</taxon>
        <taxon>Actinomycetes</taxon>
        <taxon>Pseudonocardiales</taxon>
        <taxon>Pseudonocardiaceae</taxon>
        <taxon>Amycolatopsis</taxon>
    </lineage>
</organism>
<gene>
    <name evidence="1" type="ORF">EWH70_27175</name>
</gene>
<proteinExistence type="predicted"/>
<comment type="caution">
    <text evidence="1">The sequence shown here is derived from an EMBL/GenBank/DDBJ whole genome shotgun (WGS) entry which is preliminary data.</text>
</comment>
<evidence type="ECO:0000313" key="2">
    <source>
        <dbReference type="Proteomes" id="UP000292003"/>
    </source>
</evidence>
<dbReference type="AlphaFoldDB" id="A0A4Q7J0C4"/>
<dbReference type="RefSeq" id="WP_130478363.1">
    <property type="nucleotide sequence ID" value="NZ_SFCC01000015.1"/>
</dbReference>
<dbReference type="EMBL" id="SFCC01000015">
    <property type="protein sequence ID" value="RZQ60790.1"/>
    <property type="molecule type" value="Genomic_DNA"/>
</dbReference>
<reference evidence="1 2" key="1">
    <citation type="submission" date="2019-02" db="EMBL/GenBank/DDBJ databases">
        <title>Draft genome sequence of Amycolatopsis sp. 8-3EHSu isolated from roots of Suaeda maritima.</title>
        <authorList>
            <person name="Duangmal K."/>
            <person name="Chantavorakit T."/>
        </authorList>
    </citation>
    <scope>NUCLEOTIDE SEQUENCE [LARGE SCALE GENOMIC DNA]</scope>
    <source>
        <strain evidence="1 2">8-3EHSu</strain>
    </source>
</reference>
<sequence>MPALNPQFSEEEMESIRVAAEGRSLKAFAHDAVVSAVSSREHLVEQAAARVAGISVELNERLAR</sequence>
<name>A0A4Q7J0C4_9PSEU</name>